<evidence type="ECO:0000256" key="16">
    <source>
        <dbReference type="SAM" id="MobiDB-lite"/>
    </source>
</evidence>
<accession>A0A7W9BFE8</accession>
<keyword evidence="4 13" id="KW-0812">Transmembrane</keyword>
<name>A0A7W9BFE8_9SPHN</name>
<proteinExistence type="inferred from homology"/>
<dbReference type="RefSeq" id="WP_184058655.1">
    <property type="nucleotide sequence ID" value="NZ_JACIJK010000008.1"/>
</dbReference>
<protein>
    <recommendedName>
        <fullName evidence="13">ATP synthase subunit b</fullName>
    </recommendedName>
    <alternativeName>
        <fullName evidence="13">ATP synthase F(0) sector subunit b</fullName>
    </alternativeName>
    <alternativeName>
        <fullName evidence="13">ATPase subunit I</fullName>
    </alternativeName>
    <alternativeName>
        <fullName evidence="13">F-type ATPase subunit b</fullName>
        <shortName evidence="13">F-ATPase subunit b</shortName>
    </alternativeName>
</protein>
<evidence type="ECO:0000256" key="5">
    <source>
        <dbReference type="ARBA" id="ARBA00022781"/>
    </source>
</evidence>
<dbReference type="AlphaFoldDB" id="A0A7W9BFE8"/>
<comment type="similarity">
    <text evidence="1 13 14">Belongs to the ATPase B chain family.</text>
</comment>
<evidence type="ECO:0000256" key="6">
    <source>
        <dbReference type="ARBA" id="ARBA00022989"/>
    </source>
</evidence>
<evidence type="ECO:0000256" key="3">
    <source>
        <dbReference type="ARBA" id="ARBA00022547"/>
    </source>
</evidence>
<dbReference type="HAMAP" id="MF_01398">
    <property type="entry name" value="ATP_synth_b_bprime"/>
    <property type="match status" value="1"/>
</dbReference>
<feature type="coiled-coil region" evidence="15">
    <location>
        <begin position="94"/>
        <end position="172"/>
    </location>
</feature>
<feature type="transmembrane region" description="Helical" evidence="13">
    <location>
        <begin position="64"/>
        <end position="83"/>
    </location>
</feature>
<evidence type="ECO:0000256" key="8">
    <source>
        <dbReference type="ARBA" id="ARBA00023136"/>
    </source>
</evidence>
<dbReference type="GO" id="GO:0045259">
    <property type="term" value="C:proton-transporting ATP synthase complex"/>
    <property type="evidence" value="ECO:0007669"/>
    <property type="project" value="UniProtKB-KW"/>
</dbReference>
<evidence type="ECO:0000256" key="11">
    <source>
        <dbReference type="ARBA" id="ARBA00025614"/>
    </source>
</evidence>
<evidence type="ECO:0000256" key="7">
    <source>
        <dbReference type="ARBA" id="ARBA00023065"/>
    </source>
</evidence>
<evidence type="ECO:0000256" key="10">
    <source>
        <dbReference type="ARBA" id="ARBA00025198"/>
    </source>
</evidence>
<keyword evidence="9 13" id="KW-0066">ATP synthesis</keyword>
<evidence type="ECO:0000256" key="14">
    <source>
        <dbReference type="RuleBase" id="RU003848"/>
    </source>
</evidence>
<comment type="caution">
    <text evidence="17">The sequence shown here is derived from an EMBL/GenBank/DDBJ whole genome shotgun (WGS) entry which is preliminary data.</text>
</comment>
<evidence type="ECO:0000313" key="17">
    <source>
        <dbReference type="EMBL" id="MBB5715886.1"/>
    </source>
</evidence>
<dbReference type="GO" id="GO:0046961">
    <property type="term" value="F:proton-transporting ATPase activity, rotational mechanism"/>
    <property type="evidence" value="ECO:0007669"/>
    <property type="project" value="TreeGrafter"/>
</dbReference>
<dbReference type="GO" id="GO:0046933">
    <property type="term" value="F:proton-transporting ATP synthase activity, rotational mechanism"/>
    <property type="evidence" value="ECO:0007669"/>
    <property type="project" value="UniProtKB-UniRule"/>
</dbReference>
<feature type="region of interest" description="Disordered" evidence="16">
    <location>
        <begin position="29"/>
        <end position="50"/>
    </location>
</feature>
<comment type="subunit">
    <text evidence="13">F-type ATPases have 2 components, F(1) - the catalytic core - and F(0) - the membrane proton channel. F(1) has five subunits: alpha(3), beta(3), gamma(1), delta(1), epsilon(1). F(0) has three main subunits: a(1), b(2) and c(10-14). The alpha and beta chains form an alternating ring which encloses part of the gamma chain. F(1) is attached to F(0) by a central stalk formed by the gamma and epsilon chains, while a peripheral stalk is formed by the delta and b chains.</text>
</comment>
<evidence type="ECO:0000256" key="13">
    <source>
        <dbReference type="HAMAP-Rule" id="MF_01398"/>
    </source>
</evidence>
<dbReference type="CDD" id="cd06503">
    <property type="entry name" value="ATP-synt_Fo_b"/>
    <property type="match status" value="1"/>
</dbReference>
<comment type="function">
    <text evidence="11">Component of the F(0) channel, it forms part of the peripheral stalk, linking F(1) to F(0). The b'-subunit is a diverged and duplicated form of b found in plants and photosynthetic bacteria.</text>
</comment>
<keyword evidence="5 13" id="KW-0375">Hydrogen ion transport</keyword>
<keyword evidence="7 13" id="KW-0406">Ion transport</keyword>
<keyword evidence="2 13" id="KW-0813">Transport</keyword>
<dbReference type="InterPro" id="IPR002146">
    <property type="entry name" value="ATP_synth_b/b'su_bac/chlpt"/>
</dbReference>
<evidence type="ECO:0000313" key="18">
    <source>
        <dbReference type="Proteomes" id="UP000546200"/>
    </source>
</evidence>
<keyword evidence="3 13" id="KW-0138">CF(0)</keyword>
<evidence type="ECO:0000256" key="12">
    <source>
        <dbReference type="ARBA" id="ARBA00037847"/>
    </source>
</evidence>
<dbReference type="InterPro" id="IPR050059">
    <property type="entry name" value="ATP_synthase_B_chain"/>
</dbReference>
<evidence type="ECO:0000256" key="15">
    <source>
        <dbReference type="SAM" id="Coils"/>
    </source>
</evidence>
<dbReference type="Proteomes" id="UP000546200">
    <property type="component" value="Unassembled WGS sequence"/>
</dbReference>
<comment type="subcellular location">
    <subcellularLocation>
        <location evidence="13">Cell membrane</location>
        <topology evidence="13">Single-pass membrane protein</topology>
    </subcellularLocation>
    <subcellularLocation>
        <location evidence="12">Endomembrane system</location>
        <topology evidence="12">Single-pass membrane protein</topology>
    </subcellularLocation>
</comment>
<evidence type="ECO:0000256" key="2">
    <source>
        <dbReference type="ARBA" id="ARBA00022448"/>
    </source>
</evidence>
<comment type="function">
    <text evidence="10 13">F(1)F(0) ATP synthase produces ATP from ADP in the presence of a proton or sodium gradient. F-type ATPases consist of two structural domains, F(1) containing the extramembraneous catalytic core and F(0) containing the membrane proton channel, linked together by a central stalk and a peripheral stalk. During catalysis, ATP synthesis in the catalytic domain of F(1) is coupled via a rotary mechanism of the central stalk subunits to proton translocation.</text>
</comment>
<dbReference type="GO" id="GO:0012505">
    <property type="term" value="C:endomembrane system"/>
    <property type="evidence" value="ECO:0007669"/>
    <property type="project" value="UniProtKB-SubCell"/>
</dbReference>
<keyword evidence="8 13" id="KW-0472">Membrane</keyword>
<keyword evidence="13" id="KW-1003">Cell membrane</keyword>
<reference evidence="17 18" key="1">
    <citation type="submission" date="2020-08" db="EMBL/GenBank/DDBJ databases">
        <title>Genomic Encyclopedia of Type Strains, Phase IV (KMG-IV): sequencing the most valuable type-strain genomes for metagenomic binning, comparative biology and taxonomic classification.</title>
        <authorList>
            <person name="Goeker M."/>
        </authorList>
    </citation>
    <scope>NUCLEOTIDE SEQUENCE [LARGE SCALE GENOMIC DNA]</scope>
    <source>
        <strain evidence="17 18">DSM 100044</strain>
    </source>
</reference>
<dbReference type="GO" id="GO:0005886">
    <property type="term" value="C:plasma membrane"/>
    <property type="evidence" value="ECO:0007669"/>
    <property type="project" value="UniProtKB-SubCell"/>
</dbReference>
<dbReference type="EMBL" id="JACIJK010000008">
    <property type="protein sequence ID" value="MBB5715886.1"/>
    <property type="molecule type" value="Genomic_DNA"/>
</dbReference>
<keyword evidence="18" id="KW-1185">Reference proteome</keyword>
<gene>
    <name evidence="13" type="primary">atpF</name>
    <name evidence="17" type="ORF">FHS94_002743</name>
</gene>
<dbReference type="Pfam" id="PF00430">
    <property type="entry name" value="ATP-synt_B"/>
    <property type="match status" value="1"/>
</dbReference>
<dbReference type="PANTHER" id="PTHR33445">
    <property type="entry name" value="ATP SYNTHASE SUBUNIT B', CHLOROPLASTIC"/>
    <property type="match status" value="1"/>
</dbReference>
<keyword evidence="6 13" id="KW-1133">Transmembrane helix</keyword>
<sequence length="217" mass="22705">MANPATHPNTAVAENLADAASSQALKPADIRNGSGLEGTQSGTTAEGGPEHVADPTALGLNSTGWVGIAALVVILLMIVWKVPRTVGAMLDKRIAAVRSELDEAKRLRSEAEALRAEYEARARSAEADAASMRQHAGQEANAIIAKAKTDAAELMERRVRMAEDRIAAAEHSAIAEVRARAADAAARAAALLIAEQHGADADRNMIDHAIGRIGRPS</sequence>
<organism evidence="17 18">
    <name type="scientific">Sphingomonas aerophila</name>
    <dbReference type="NCBI Taxonomy" id="1344948"/>
    <lineage>
        <taxon>Bacteria</taxon>
        <taxon>Pseudomonadati</taxon>
        <taxon>Pseudomonadota</taxon>
        <taxon>Alphaproteobacteria</taxon>
        <taxon>Sphingomonadales</taxon>
        <taxon>Sphingomonadaceae</taxon>
        <taxon>Sphingomonas</taxon>
    </lineage>
</organism>
<evidence type="ECO:0000256" key="4">
    <source>
        <dbReference type="ARBA" id="ARBA00022692"/>
    </source>
</evidence>
<evidence type="ECO:0000256" key="1">
    <source>
        <dbReference type="ARBA" id="ARBA00005513"/>
    </source>
</evidence>
<keyword evidence="15" id="KW-0175">Coiled coil</keyword>
<evidence type="ECO:0000256" key="9">
    <source>
        <dbReference type="ARBA" id="ARBA00023310"/>
    </source>
</evidence>
<dbReference type="PANTHER" id="PTHR33445:SF1">
    <property type="entry name" value="ATP SYNTHASE SUBUNIT B"/>
    <property type="match status" value="1"/>
</dbReference>